<dbReference type="InterPro" id="IPR005467">
    <property type="entry name" value="His_kinase_dom"/>
</dbReference>
<comment type="catalytic activity">
    <reaction evidence="1">
        <text>ATP + protein L-histidine = ADP + protein N-phospho-L-histidine.</text>
        <dbReference type="EC" id="2.7.13.3"/>
    </reaction>
</comment>
<keyword evidence="15" id="KW-1185">Reference proteome</keyword>
<evidence type="ECO:0000256" key="1">
    <source>
        <dbReference type="ARBA" id="ARBA00000085"/>
    </source>
</evidence>
<dbReference type="SUPFAM" id="SSF55874">
    <property type="entry name" value="ATPase domain of HSP90 chaperone/DNA topoisomerase II/histidine kinase"/>
    <property type="match status" value="1"/>
</dbReference>
<keyword evidence="9" id="KW-0902">Two-component regulatory system</keyword>
<comment type="subcellular location">
    <subcellularLocation>
        <location evidence="2">Membrane</location>
    </subcellularLocation>
</comment>
<evidence type="ECO:0000256" key="2">
    <source>
        <dbReference type="ARBA" id="ARBA00004370"/>
    </source>
</evidence>
<dbReference type="PANTHER" id="PTHR43065:SF46">
    <property type="entry name" value="C4-DICARBOXYLATE TRANSPORT SENSOR PROTEIN DCTB"/>
    <property type="match status" value="1"/>
</dbReference>
<protein>
    <recommendedName>
        <fullName evidence="3">histidine kinase</fullName>
        <ecNumber evidence="3">2.7.13.3</ecNumber>
    </recommendedName>
</protein>
<dbReference type="Pfam" id="PF02518">
    <property type="entry name" value="HATPase_c"/>
    <property type="match status" value="1"/>
</dbReference>
<dbReference type="PROSITE" id="PS50109">
    <property type="entry name" value="HIS_KIN"/>
    <property type="match status" value="1"/>
</dbReference>
<feature type="domain" description="HAMP" evidence="13">
    <location>
        <begin position="188"/>
        <end position="243"/>
    </location>
</feature>
<reference evidence="14 15" key="1">
    <citation type="submission" date="2016-10" db="EMBL/GenBank/DDBJ databases">
        <authorList>
            <person name="de Groot N.N."/>
        </authorList>
    </citation>
    <scope>NUCLEOTIDE SEQUENCE [LARGE SCALE GENOMIC DNA]</scope>
    <source>
        <strain evidence="14 15">GAS232</strain>
    </source>
</reference>
<keyword evidence="10" id="KW-0472">Membrane</keyword>
<feature type="transmembrane region" description="Helical" evidence="10">
    <location>
        <begin position="12"/>
        <end position="33"/>
    </location>
</feature>
<dbReference type="GO" id="GO:0000155">
    <property type="term" value="F:phosphorelay sensor kinase activity"/>
    <property type="evidence" value="ECO:0007669"/>
    <property type="project" value="InterPro"/>
</dbReference>
<dbReference type="Gene3D" id="3.30.450.20">
    <property type="entry name" value="PAS domain"/>
    <property type="match status" value="1"/>
</dbReference>
<dbReference type="GO" id="GO:0016020">
    <property type="term" value="C:membrane"/>
    <property type="evidence" value="ECO:0007669"/>
    <property type="project" value="UniProtKB-SubCell"/>
</dbReference>
<evidence type="ECO:0000256" key="7">
    <source>
        <dbReference type="ARBA" id="ARBA00022777"/>
    </source>
</evidence>
<dbReference type="RefSeq" id="WP_083344875.1">
    <property type="nucleotide sequence ID" value="NZ_LT629690.1"/>
</dbReference>
<proteinExistence type="predicted"/>
<feature type="domain" description="Histidine kinase" evidence="11">
    <location>
        <begin position="380"/>
        <end position="591"/>
    </location>
</feature>
<evidence type="ECO:0000256" key="5">
    <source>
        <dbReference type="ARBA" id="ARBA00022679"/>
    </source>
</evidence>
<dbReference type="InterPro" id="IPR035965">
    <property type="entry name" value="PAS-like_dom_sf"/>
</dbReference>
<keyword evidence="7 14" id="KW-0418">Kinase</keyword>
<dbReference type="CDD" id="cd06225">
    <property type="entry name" value="HAMP"/>
    <property type="match status" value="1"/>
</dbReference>
<dbReference type="Gene3D" id="1.10.287.130">
    <property type="match status" value="1"/>
</dbReference>
<evidence type="ECO:0000256" key="3">
    <source>
        <dbReference type="ARBA" id="ARBA00012438"/>
    </source>
</evidence>
<dbReference type="Proteomes" id="UP000182427">
    <property type="component" value="Chromosome I"/>
</dbReference>
<keyword evidence="6" id="KW-0547">Nucleotide-binding</keyword>
<dbReference type="EC" id="2.7.13.3" evidence="3"/>
<dbReference type="AlphaFoldDB" id="A0A1G7JJV9"/>
<evidence type="ECO:0000259" key="12">
    <source>
        <dbReference type="PROSITE" id="PS50113"/>
    </source>
</evidence>
<evidence type="ECO:0000313" key="15">
    <source>
        <dbReference type="Proteomes" id="UP000182427"/>
    </source>
</evidence>
<evidence type="ECO:0000256" key="4">
    <source>
        <dbReference type="ARBA" id="ARBA00022553"/>
    </source>
</evidence>
<keyword evidence="4" id="KW-0597">Phosphoprotein</keyword>
<dbReference type="InterPro" id="IPR004358">
    <property type="entry name" value="Sig_transdc_His_kin-like_C"/>
</dbReference>
<gene>
    <name evidence="14" type="ORF">SAMN05444167_1849</name>
</gene>
<evidence type="ECO:0000259" key="13">
    <source>
        <dbReference type="PROSITE" id="PS50885"/>
    </source>
</evidence>
<evidence type="ECO:0000259" key="11">
    <source>
        <dbReference type="PROSITE" id="PS50109"/>
    </source>
</evidence>
<dbReference type="Gene3D" id="1.10.8.500">
    <property type="entry name" value="HAMP domain in histidine kinase"/>
    <property type="match status" value="1"/>
</dbReference>
<keyword evidence="10" id="KW-0812">Transmembrane</keyword>
<accession>A0A1G7JJV9</accession>
<dbReference type="PROSITE" id="PS50113">
    <property type="entry name" value="PAC"/>
    <property type="match status" value="1"/>
</dbReference>
<dbReference type="SUPFAM" id="SSF55785">
    <property type="entry name" value="PYP-like sensor domain (PAS domain)"/>
    <property type="match status" value="1"/>
</dbReference>
<dbReference type="PRINTS" id="PR00344">
    <property type="entry name" value="BCTRLSENSOR"/>
</dbReference>
<dbReference type="SUPFAM" id="SSF47384">
    <property type="entry name" value="Homodimeric domain of signal transducing histidine kinase"/>
    <property type="match status" value="1"/>
</dbReference>
<dbReference type="GO" id="GO:0005524">
    <property type="term" value="F:ATP binding"/>
    <property type="evidence" value="ECO:0007669"/>
    <property type="project" value="UniProtKB-KW"/>
</dbReference>
<dbReference type="InterPro" id="IPR003594">
    <property type="entry name" value="HATPase_dom"/>
</dbReference>
<dbReference type="InterPro" id="IPR036890">
    <property type="entry name" value="HATPase_C_sf"/>
</dbReference>
<name>A0A1G7JJV9_9BACT</name>
<keyword evidence="10" id="KW-1133">Transmembrane helix</keyword>
<keyword evidence="8" id="KW-0067">ATP-binding</keyword>
<keyword evidence="5" id="KW-0808">Transferase</keyword>
<dbReference type="SMART" id="SM00388">
    <property type="entry name" value="HisKA"/>
    <property type="match status" value="1"/>
</dbReference>
<dbReference type="SUPFAM" id="SSF158472">
    <property type="entry name" value="HAMP domain-like"/>
    <property type="match status" value="1"/>
</dbReference>
<evidence type="ECO:0000256" key="10">
    <source>
        <dbReference type="SAM" id="Phobius"/>
    </source>
</evidence>
<dbReference type="PANTHER" id="PTHR43065">
    <property type="entry name" value="SENSOR HISTIDINE KINASE"/>
    <property type="match status" value="1"/>
</dbReference>
<dbReference type="InterPro" id="IPR003661">
    <property type="entry name" value="HisK_dim/P_dom"/>
</dbReference>
<evidence type="ECO:0000313" key="14">
    <source>
        <dbReference type="EMBL" id="SDF25252.1"/>
    </source>
</evidence>
<dbReference type="PROSITE" id="PS50885">
    <property type="entry name" value="HAMP"/>
    <property type="match status" value="1"/>
</dbReference>
<dbReference type="EMBL" id="LT629690">
    <property type="protein sequence ID" value="SDF25252.1"/>
    <property type="molecule type" value="Genomic_DNA"/>
</dbReference>
<organism evidence="14 15">
    <name type="scientific">Terriglobus roseus</name>
    <dbReference type="NCBI Taxonomy" id="392734"/>
    <lineage>
        <taxon>Bacteria</taxon>
        <taxon>Pseudomonadati</taxon>
        <taxon>Acidobacteriota</taxon>
        <taxon>Terriglobia</taxon>
        <taxon>Terriglobales</taxon>
        <taxon>Acidobacteriaceae</taxon>
        <taxon>Terriglobus</taxon>
    </lineage>
</organism>
<dbReference type="Gene3D" id="3.30.565.10">
    <property type="entry name" value="Histidine kinase-like ATPase, C-terminal domain"/>
    <property type="match status" value="1"/>
</dbReference>
<feature type="transmembrane region" description="Helical" evidence="10">
    <location>
        <begin position="163"/>
        <end position="187"/>
    </location>
</feature>
<evidence type="ECO:0000256" key="6">
    <source>
        <dbReference type="ARBA" id="ARBA00022741"/>
    </source>
</evidence>
<dbReference type="InterPro" id="IPR036097">
    <property type="entry name" value="HisK_dim/P_sf"/>
</dbReference>
<dbReference type="InterPro" id="IPR003660">
    <property type="entry name" value="HAMP_dom"/>
</dbReference>
<dbReference type="OrthoDB" id="9815750at2"/>
<evidence type="ECO:0000256" key="8">
    <source>
        <dbReference type="ARBA" id="ARBA00022840"/>
    </source>
</evidence>
<dbReference type="SMART" id="SM00387">
    <property type="entry name" value="HATPase_c"/>
    <property type="match status" value="1"/>
</dbReference>
<dbReference type="InterPro" id="IPR000700">
    <property type="entry name" value="PAS-assoc_C"/>
</dbReference>
<dbReference type="Pfam" id="PF00672">
    <property type="entry name" value="HAMP"/>
    <property type="match status" value="1"/>
</dbReference>
<dbReference type="CDD" id="cd00082">
    <property type="entry name" value="HisKA"/>
    <property type="match status" value="1"/>
</dbReference>
<dbReference type="SMART" id="SM00304">
    <property type="entry name" value="HAMP"/>
    <property type="match status" value="1"/>
</dbReference>
<feature type="domain" description="PAC" evidence="12">
    <location>
        <begin position="316"/>
        <end position="367"/>
    </location>
</feature>
<evidence type="ECO:0000256" key="9">
    <source>
        <dbReference type="ARBA" id="ARBA00023012"/>
    </source>
</evidence>
<sequence length="606" mass="66582">MRRLVPRTFFGQLVLGIILAQTLVLSGYLYYVVVSTRQASRKSLEARISSQIDRLAAACTERIRRGDSEGLRELLELAEIAPSIQSTRLTDLSGNTVAASRGGMNRDLDDEERKVLPTVTGQHIFRSKRGQVEAVTPLLENGKPVALLWLEPNPTSGASTVTAIARIALTYGALALLANLLPIFLIVRRMTKPIRRLSTATHGVLRGTLPNPEFPLPVTGRNEAGVLTENFNTMVRELEEQRSGLLETLALLDSMLGNAPIGFAFLDADFQIVRQNDFFSVMFATQDADGGILAGSLAREVQARAAEVFKTGQGIRNLELQDGREDSPRAWLMQFYPVRTASDSVRWVGVVGSEITERLKAEETLRRTEKLAAAGRLAASVAHEINNPLESVTNLLYILRNHEPMDGGAVGFIEMAQEELARVAQVTQQTLRFYRQSVSRARVDLNEIVDSVFTLYQPRLLRANINVLRESRGDTSLMCFAGEMRQLLANLVANSLDAMPGGGTLSVRIRQTSHPSGGVLLTVADTGHGMSAETARKVFEAFFTTKHATGTGLGLWVSEEIIRKHRGLVRLRTREGEHSGTCFVMFFPAVSEEEAIEDELDAVSAT</sequence>